<evidence type="ECO:0000313" key="2">
    <source>
        <dbReference type="EMBL" id="BAA24255.1"/>
    </source>
</evidence>
<feature type="compositionally biased region" description="Basic and acidic residues" evidence="1">
    <location>
        <begin position="171"/>
        <end position="180"/>
    </location>
</feature>
<gene>
    <name evidence="2" type="primary">p24</name>
</gene>
<feature type="compositionally biased region" description="Basic residues" evidence="1">
    <location>
        <begin position="12"/>
        <end position="23"/>
    </location>
</feature>
<feature type="region of interest" description="Disordered" evidence="1">
    <location>
        <begin position="137"/>
        <end position="219"/>
    </location>
</feature>
<protein>
    <submittedName>
        <fullName evidence="2">p24</fullName>
    </submittedName>
</protein>
<proteinExistence type="predicted"/>
<feature type="compositionally biased region" description="Low complexity" evidence="1">
    <location>
        <begin position="1"/>
        <end position="11"/>
    </location>
</feature>
<sequence length="219" mass="25380">MSSSFDNNISNNHHHHHHSHHGNRATGSSSSSRRNFIVNIRNGQNYPKSLVKELIVYACNNNVARDIDCVCRAAGTCTLTTLKALESLENMDVYWPTGDRFSCRLVAENHRSDSSRHRVKRRAKDYTKQQLEELTNGYYSQQQQQQNGDDEPVRECRKKKHYHHHHHHHEHDRYDRRDSPRSSLGGGRHHEDYDSPAETEVFDTDAELDRVGADPMQVC</sequence>
<dbReference type="EMBL" id="AB009614">
    <property type="protein sequence ID" value="BAA24255.1"/>
    <property type="molecule type" value="Genomic_DNA"/>
</dbReference>
<evidence type="ECO:0000256" key="1">
    <source>
        <dbReference type="SAM" id="MobiDB-lite"/>
    </source>
</evidence>
<feature type="compositionally biased region" description="Basic residues" evidence="1">
    <location>
        <begin position="156"/>
        <end position="170"/>
    </location>
</feature>
<feature type="compositionally biased region" description="Acidic residues" evidence="1">
    <location>
        <begin position="194"/>
        <end position="206"/>
    </location>
</feature>
<organism evidence="2">
    <name type="scientific">Leucania separata nucleopolyhedrovirus</name>
    <name type="common">LsNPV</name>
    <dbReference type="NCBI Taxonomy" id="1307956"/>
    <lineage>
        <taxon>Viruses</taxon>
        <taxon>Viruses incertae sedis</taxon>
        <taxon>Naldaviricetes</taxon>
        <taxon>Lefavirales</taxon>
        <taxon>Baculoviridae</taxon>
        <taxon>Alphabaculovirus</taxon>
        <taxon>Alphabaculovirus leseparatae</taxon>
    </lineage>
</organism>
<feature type="region of interest" description="Disordered" evidence="1">
    <location>
        <begin position="1"/>
        <end position="32"/>
    </location>
</feature>
<organismHost>
    <name type="scientific">Lepidoptera</name>
    <name type="common">moths &amp; butterflies</name>
    <dbReference type="NCBI Taxonomy" id="7088"/>
</organismHost>
<accession>O55579</accession>
<reference evidence="2" key="1">
    <citation type="submission" date="1997-12" db="EMBL/GenBank/DDBJ databases">
        <title>Leucania separata multiple Nuclear Polyhedrosis Virus genome DNA 5892bp fragment including gp37, 39k,lef11 and another four ORFs.</title>
        <authorList>
            <person name="Jin T."/>
        </authorList>
    </citation>
    <scope>NUCLEOTIDE SEQUENCE</scope>
</reference>
<name>O55579_NPVLS</name>